<protein>
    <submittedName>
        <fullName evidence="1">Uncharacterized protein</fullName>
    </submittedName>
</protein>
<organism evidence="1">
    <name type="scientific">Rhizophora mucronata</name>
    <name type="common">Asiatic mangrove</name>
    <dbReference type="NCBI Taxonomy" id="61149"/>
    <lineage>
        <taxon>Eukaryota</taxon>
        <taxon>Viridiplantae</taxon>
        <taxon>Streptophyta</taxon>
        <taxon>Embryophyta</taxon>
        <taxon>Tracheophyta</taxon>
        <taxon>Spermatophyta</taxon>
        <taxon>Magnoliopsida</taxon>
        <taxon>eudicotyledons</taxon>
        <taxon>Gunneridae</taxon>
        <taxon>Pentapetalae</taxon>
        <taxon>rosids</taxon>
        <taxon>fabids</taxon>
        <taxon>Malpighiales</taxon>
        <taxon>Rhizophoraceae</taxon>
        <taxon>Rhizophora</taxon>
    </lineage>
</organism>
<name>A0A2P2QWU9_RHIMU</name>
<sequence>MNLNPFFHL</sequence>
<accession>A0A2P2QWU9</accession>
<reference evidence="1" key="1">
    <citation type="submission" date="2018-02" db="EMBL/GenBank/DDBJ databases">
        <title>Rhizophora mucronata_Transcriptome.</title>
        <authorList>
            <person name="Meera S.P."/>
            <person name="Sreeshan A."/>
            <person name="Augustine A."/>
        </authorList>
    </citation>
    <scope>NUCLEOTIDE SEQUENCE</scope>
    <source>
        <tissue evidence="1">Leaf</tissue>
    </source>
</reference>
<proteinExistence type="predicted"/>
<evidence type="ECO:0000313" key="1">
    <source>
        <dbReference type="EMBL" id="MBX71453.1"/>
    </source>
</evidence>
<dbReference type="EMBL" id="GGEC01090969">
    <property type="protein sequence ID" value="MBX71453.1"/>
    <property type="molecule type" value="Transcribed_RNA"/>
</dbReference>